<organism evidence="3 4">
    <name type="scientific">Achromobacter pestifer</name>
    <dbReference type="NCBI Taxonomy" id="1353889"/>
    <lineage>
        <taxon>Bacteria</taxon>
        <taxon>Pseudomonadati</taxon>
        <taxon>Pseudomonadota</taxon>
        <taxon>Betaproteobacteria</taxon>
        <taxon>Burkholderiales</taxon>
        <taxon>Alcaligenaceae</taxon>
        <taxon>Achromobacter</taxon>
    </lineage>
</organism>
<dbReference type="GO" id="GO:0042597">
    <property type="term" value="C:periplasmic space"/>
    <property type="evidence" value="ECO:0007669"/>
    <property type="project" value="UniProtKB-SubCell"/>
</dbReference>
<feature type="signal peptide" evidence="1">
    <location>
        <begin position="1"/>
        <end position="25"/>
    </location>
</feature>
<evidence type="ECO:0000256" key="1">
    <source>
        <dbReference type="RuleBase" id="RU364038"/>
    </source>
</evidence>
<dbReference type="Gene3D" id="3.40.30.10">
    <property type="entry name" value="Glutaredoxin"/>
    <property type="match status" value="1"/>
</dbReference>
<dbReference type="SUPFAM" id="SSF54423">
    <property type="entry name" value="DsbC/DsbG N-terminal domain-like"/>
    <property type="match status" value="1"/>
</dbReference>
<dbReference type="InterPro" id="IPR033954">
    <property type="entry name" value="DiS-bond_Isoase_DsbC/G"/>
</dbReference>
<dbReference type="Pfam" id="PF13098">
    <property type="entry name" value="Thioredoxin_2"/>
    <property type="match status" value="1"/>
</dbReference>
<gene>
    <name evidence="3" type="primary">dsbG</name>
    <name evidence="3" type="ORF">FOC84_29645</name>
</gene>
<dbReference type="RefSeq" id="WP_173148609.1">
    <property type="nucleotide sequence ID" value="NZ_CP053985.1"/>
</dbReference>
<dbReference type="InterPro" id="IPR012336">
    <property type="entry name" value="Thioredoxin-like_fold"/>
</dbReference>
<dbReference type="InterPro" id="IPR009094">
    <property type="entry name" value="DiS-bond_isomerase_DsbC/G_N_sf"/>
</dbReference>
<comment type="function">
    <text evidence="1">Required for disulfide bond formation in some periplasmic proteins. Acts by transferring its disulfide bond to other proteins and is reduced in the process.</text>
</comment>
<dbReference type="Gene3D" id="3.10.450.70">
    <property type="entry name" value="Disulphide bond isomerase, DsbC/G, N-terminal"/>
    <property type="match status" value="1"/>
</dbReference>
<dbReference type="AlphaFoldDB" id="A0A7D4HX29"/>
<dbReference type="KEGG" id="apes:FOC84_29645"/>
<dbReference type="InterPro" id="IPR051470">
    <property type="entry name" value="Thiol:disulfide_interchange"/>
</dbReference>
<evidence type="ECO:0000313" key="3">
    <source>
        <dbReference type="EMBL" id="QKH38873.1"/>
    </source>
</evidence>
<dbReference type="InterPro" id="IPR036249">
    <property type="entry name" value="Thioredoxin-like_sf"/>
</dbReference>
<keyword evidence="1" id="KW-0732">Signal</keyword>
<dbReference type="Proteomes" id="UP000500970">
    <property type="component" value="Chromosome"/>
</dbReference>
<keyword evidence="4" id="KW-1185">Reference proteome</keyword>
<dbReference type="CDD" id="cd03020">
    <property type="entry name" value="DsbA_DsbC_DsbG"/>
    <property type="match status" value="1"/>
</dbReference>
<reference evidence="3 4" key="1">
    <citation type="submission" date="2020-05" db="EMBL/GenBank/DDBJ databases">
        <title>FDA dAtabase for Regulatory Grade micrObial Sequences (FDA-ARGOS): Supporting development and validation of Infectious Disease Dx tests.</title>
        <authorList>
            <person name="Sproer C."/>
            <person name="Gronow S."/>
            <person name="Severitt S."/>
            <person name="Schroder I."/>
            <person name="Tallon L."/>
            <person name="Sadzewicz L."/>
            <person name="Zhao X."/>
            <person name="Vavikolanu K."/>
            <person name="Mehta A."/>
            <person name="Aluvathingal J."/>
            <person name="Nadendla S."/>
            <person name="Myers T."/>
            <person name="Yan Y."/>
            <person name="Sichtig H."/>
        </authorList>
    </citation>
    <scope>NUCLEOTIDE SEQUENCE [LARGE SCALE GENOMIC DNA]</scope>
    <source>
        <strain evidence="3 4">FDAARGOS_790</strain>
    </source>
</reference>
<dbReference type="SUPFAM" id="SSF52833">
    <property type="entry name" value="Thioredoxin-like"/>
    <property type="match status" value="1"/>
</dbReference>
<dbReference type="PANTHER" id="PTHR35272:SF4">
    <property type="entry name" value="THIOL:DISULFIDE INTERCHANGE PROTEIN DSBG"/>
    <property type="match status" value="1"/>
</dbReference>
<evidence type="ECO:0000313" key="4">
    <source>
        <dbReference type="Proteomes" id="UP000500970"/>
    </source>
</evidence>
<protein>
    <recommendedName>
        <fullName evidence="1">Thiol:disulfide interchange protein</fullName>
    </recommendedName>
</protein>
<accession>A0A7D4HX29</accession>
<feature type="domain" description="Thioredoxin-like fold" evidence="2">
    <location>
        <begin position="123"/>
        <end position="254"/>
    </location>
</feature>
<proteinExistence type="inferred from homology"/>
<evidence type="ECO:0000259" key="2">
    <source>
        <dbReference type="Pfam" id="PF13098"/>
    </source>
</evidence>
<keyword evidence="1" id="KW-0676">Redox-active center</keyword>
<comment type="subcellular location">
    <subcellularLocation>
        <location evidence="1">Periplasm</location>
    </subcellularLocation>
</comment>
<feature type="chain" id="PRO_5029033902" description="Thiol:disulfide interchange protein" evidence="1">
    <location>
        <begin position="26"/>
        <end position="257"/>
    </location>
</feature>
<name>A0A7D4HX29_9BURK</name>
<dbReference type="PANTHER" id="PTHR35272">
    <property type="entry name" value="THIOL:DISULFIDE INTERCHANGE PROTEIN DSBC-RELATED"/>
    <property type="match status" value="1"/>
</dbReference>
<dbReference type="NCBIfam" id="NF008657">
    <property type="entry name" value="PRK11657.1"/>
    <property type="match status" value="1"/>
</dbReference>
<dbReference type="EMBL" id="CP053985">
    <property type="protein sequence ID" value="QKH38873.1"/>
    <property type="molecule type" value="Genomic_DNA"/>
</dbReference>
<keyword evidence="1" id="KW-0574">Periplasm</keyword>
<comment type="similarity">
    <text evidence="1">Belongs to the thioredoxin family. DsbC subfamily.</text>
</comment>
<sequence>MFALRMRISSIAAIPLMLAAGYSQAQTGGRPPAIQALEAQGLTIVGEFDVEGGLRAFAGTAEDRPIAVYVTSDGNAIVGTRLDVNGKPIDRMKLRDLVEKPMGEKTWSQLESATWVQDGKPDAPRIIYTFSDANCPYCHQFWEAARPWVDAGKVQLRHLLVGVIRADSPAKAAAILGASDPTAALTENEHKFDQGGIKPADNVPDAVLQILEDNHMLMLSSGFRGTPGIVVRENDGLVKKFRGMPQGAQLAEVLGPR</sequence>